<dbReference type="PROSITE" id="PS50887">
    <property type="entry name" value="GGDEF"/>
    <property type="match status" value="1"/>
</dbReference>
<dbReference type="PANTHER" id="PTHR44757:SF2">
    <property type="entry name" value="BIOFILM ARCHITECTURE MAINTENANCE PROTEIN MBAA"/>
    <property type="match status" value="1"/>
</dbReference>
<dbReference type="SUPFAM" id="SSF55073">
    <property type="entry name" value="Nucleotide cyclase"/>
    <property type="match status" value="1"/>
</dbReference>
<protein>
    <submittedName>
        <fullName evidence="3">Diguanylate cyclase/phosphodiesterase (GGDEF and EAL domains)</fullName>
    </submittedName>
</protein>
<dbReference type="AlphaFoldDB" id="E6QQD2"/>
<reference evidence="3" key="1">
    <citation type="submission" date="2009-10" db="EMBL/GenBank/DDBJ databases">
        <title>Diversity of trophic interactions inside an arsenic-rich microbial ecosystem.</title>
        <authorList>
            <person name="Bertin P.N."/>
            <person name="Heinrich-Salmeron A."/>
            <person name="Pelletier E."/>
            <person name="Goulhen-Chollet F."/>
            <person name="Arsene-Ploetze F."/>
            <person name="Gallien S."/>
            <person name="Calteau A."/>
            <person name="Vallenet D."/>
            <person name="Casiot C."/>
            <person name="Chane-Woon-Ming B."/>
            <person name="Giloteaux L."/>
            <person name="Barakat M."/>
            <person name="Bonnefoy V."/>
            <person name="Bruneel O."/>
            <person name="Chandler M."/>
            <person name="Cleiss J."/>
            <person name="Duran R."/>
            <person name="Elbaz-Poulichet F."/>
            <person name="Fonknechten N."/>
            <person name="Lauga B."/>
            <person name="Mornico D."/>
            <person name="Ortet P."/>
            <person name="Schaeffer C."/>
            <person name="Siguier P."/>
            <person name="Alexander Thil Smith A."/>
            <person name="Van Dorsselaer A."/>
            <person name="Weissenbach J."/>
            <person name="Medigue C."/>
            <person name="Le Paslier D."/>
        </authorList>
    </citation>
    <scope>NUCLEOTIDE SEQUENCE</scope>
</reference>
<dbReference type="CDD" id="cd01949">
    <property type="entry name" value="GGDEF"/>
    <property type="match status" value="1"/>
</dbReference>
<dbReference type="CDD" id="cd01948">
    <property type="entry name" value="EAL"/>
    <property type="match status" value="1"/>
</dbReference>
<dbReference type="FunFam" id="3.30.70.270:FF:000001">
    <property type="entry name" value="Diguanylate cyclase domain protein"/>
    <property type="match status" value="1"/>
</dbReference>
<dbReference type="PANTHER" id="PTHR44757">
    <property type="entry name" value="DIGUANYLATE CYCLASE DGCP"/>
    <property type="match status" value="1"/>
</dbReference>
<comment type="caution">
    <text evidence="3">The sequence shown here is derived from an EMBL/GenBank/DDBJ whole genome shotgun (WGS) entry which is preliminary data.</text>
</comment>
<dbReference type="SUPFAM" id="SSF141868">
    <property type="entry name" value="EAL domain-like"/>
    <property type="match status" value="1"/>
</dbReference>
<dbReference type="InterPro" id="IPR043128">
    <property type="entry name" value="Rev_trsase/Diguanyl_cyclase"/>
</dbReference>
<dbReference type="Gene3D" id="3.30.70.270">
    <property type="match status" value="1"/>
</dbReference>
<dbReference type="InterPro" id="IPR035919">
    <property type="entry name" value="EAL_sf"/>
</dbReference>
<gene>
    <name evidence="3" type="ORF">CARN7_0181</name>
</gene>
<dbReference type="InterPro" id="IPR029787">
    <property type="entry name" value="Nucleotide_cyclase"/>
</dbReference>
<evidence type="ECO:0000259" key="2">
    <source>
        <dbReference type="PROSITE" id="PS50887"/>
    </source>
</evidence>
<dbReference type="SMART" id="SM00052">
    <property type="entry name" value="EAL"/>
    <property type="match status" value="1"/>
</dbReference>
<dbReference type="Pfam" id="PF00563">
    <property type="entry name" value="EAL"/>
    <property type="match status" value="1"/>
</dbReference>
<accession>E6QQD2</accession>
<dbReference type="InterPro" id="IPR000160">
    <property type="entry name" value="GGDEF_dom"/>
</dbReference>
<name>E6QQD2_9ZZZZ</name>
<sequence length="629" mass="70673">MLDNPILVSTQRNSTWNQDGLLLPVNAGKSTSTRLERYTSITTSESPDGPSVRHLLKYVPPVAISTNCLDIMNRFLDEESLYALPVVNSANGAFTLLDRHTFLEFFNRPYVRELYGSKKIVDLLSTKQIMYQNKAPIIVDEACSIDDIAQIIVGTGMQRTMWGFIVTQNEQYAGIANGHDLLQEITHRKQNDLYYLAHYDQLTKIPNRMLFNDRLTQSCREAVRKKTLVGLMFIDVDRFKQINDSMGHRFGDMLLVALAERLQSCVRDCDTVGRLGGDEFAILLDAQQDASAISRLSQRVVDAMKEPFEVMGKELYITVSVGTSIFPSDDADIDGLFAKADTAMYEAKAKGRNGYQQYVPGLSICSADQMSLGYDLRAALRNNEFVLHYQPQVCLSTGQVAGVEALIRWHHPEHGLLSPMHFIPEAEENGLIVEIGHWVLREACRQCRQWTEAGHTQLRIAVNISALQFRQANFVGQVQEILNETGVEPRYIELELTESIVMHNVSAVLVTLNDLKRMGILLAIDDFGTGFSSLNYLRRFPIDRLKIDQSFVQGIDHIPANESIVRAITSLAHNLTMEVVAEGAETDAELAILRTCRCNEAQGYLFAKPMAANEVMSWIATRVVREKSL</sequence>
<proteinExistence type="predicted"/>
<dbReference type="Gene3D" id="3.20.20.450">
    <property type="entry name" value="EAL domain"/>
    <property type="match status" value="1"/>
</dbReference>
<dbReference type="InterPro" id="IPR052155">
    <property type="entry name" value="Biofilm_reg_signaling"/>
</dbReference>
<feature type="domain" description="EAL" evidence="1">
    <location>
        <begin position="369"/>
        <end position="623"/>
    </location>
</feature>
<dbReference type="SMART" id="SM00267">
    <property type="entry name" value="GGDEF"/>
    <property type="match status" value="1"/>
</dbReference>
<dbReference type="PROSITE" id="PS50883">
    <property type="entry name" value="EAL"/>
    <property type="match status" value="1"/>
</dbReference>
<organism evidence="3">
    <name type="scientific">mine drainage metagenome</name>
    <dbReference type="NCBI Taxonomy" id="410659"/>
    <lineage>
        <taxon>unclassified sequences</taxon>
        <taxon>metagenomes</taxon>
        <taxon>ecological metagenomes</taxon>
    </lineage>
</organism>
<dbReference type="NCBIfam" id="TIGR00254">
    <property type="entry name" value="GGDEF"/>
    <property type="match status" value="1"/>
</dbReference>
<dbReference type="FunFam" id="3.20.20.450:FF:000001">
    <property type="entry name" value="Cyclic di-GMP phosphodiesterase yahA"/>
    <property type="match status" value="1"/>
</dbReference>
<dbReference type="InterPro" id="IPR001633">
    <property type="entry name" value="EAL_dom"/>
</dbReference>
<dbReference type="EMBL" id="CABR01000032">
    <property type="protein sequence ID" value="CBI09453.1"/>
    <property type="molecule type" value="Genomic_DNA"/>
</dbReference>
<dbReference type="Pfam" id="PF00990">
    <property type="entry name" value="GGDEF"/>
    <property type="match status" value="1"/>
</dbReference>
<feature type="domain" description="GGDEF" evidence="2">
    <location>
        <begin position="227"/>
        <end position="360"/>
    </location>
</feature>
<evidence type="ECO:0000259" key="1">
    <source>
        <dbReference type="PROSITE" id="PS50883"/>
    </source>
</evidence>
<evidence type="ECO:0000313" key="3">
    <source>
        <dbReference type="EMBL" id="CBI09453.1"/>
    </source>
</evidence>